<keyword evidence="3 6" id="KW-0812">Transmembrane</keyword>
<dbReference type="EMBL" id="SJOL01006389">
    <property type="protein sequence ID" value="TGZ67990.1"/>
    <property type="molecule type" value="Genomic_DNA"/>
</dbReference>
<dbReference type="GO" id="GO:0000139">
    <property type="term" value="C:Golgi membrane"/>
    <property type="evidence" value="ECO:0007669"/>
    <property type="project" value="UniProtKB-SubCell"/>
</dbReference>
<feature type="transmembrane region" description="Helical" evidence="6">
    <location>
        <begin position="224"/>
        <end position="246"/>
    </location>
</feature>
<evidence type="ECO:0000256" key="6">
    <source>
        <dbReference type="RuleBase" id="RU361264"/>
    </source>
</evidence>
<reference evidence="8 9" key="1">
    <citation type="journal article" date="2019" name="BMC Genomics">
        <title>New insights from Opisthorchis felineus genome: update on genomics of the epidemiologically important liver flukes.</title>
        <authorList>
            <person name="Ershov N.I."/>
            <person name="Mordvinov V.A."/>
            <person name="Prokhortchouk E.B."/>
            <person name="Pakharukova M.Y."/>
            <person name="Gunbin K.V."/>
            <person name="Ustyantsev K."/>
            <person name="Genaev M.A."/>
            <person name="Blinov A.G."/>
            <person name="Mazur A."/>
            <person name="Boulygina E."/>
            <person name="Tsygankova S."/>
            <person name="Khrameeva E."/>
            <person name="Chekanov N."/>
            <person name="Fan G."/>
            <person name="Xiao A."/>
            <person name="Zhang H."/>
            <person name="Xu X."/>
            <person name="Yang H."/>
            <person name="Solovyev V."/>
            <person name="Lee S.M."/>
            <person name="Liu X."/>
            <person name="Afonnikov D.A."/>
            <person name="Skryabin K.G."/>
        </authorList>
    </citation>
    <scope>NUCLEOTIDE SEQUENCE [LARGE SCALE GENOMIC DNA]</scope>
    <source>
        <strain evidence="8">AK-0245</strain>
        <tissue evidence="8">Whole organism</tissue>
    </source>
</reference>
<evidence type="ECO:0000256" key="4">
    <source>
        <dbReference type="ARBA" id="ARBA00022989"/>
    </source>
</evidence>
<evidence type="ECO:0000313" key="9">
    <source>
        <dbReference type="Proteomes" id="UP000308267"/>
    </source>
</evidence>
<dbReference type="PANTHER" id="PTHR12822:SF2">
    <property type="entry name" value="PROTEIN YIPF"/>
    <property type="match status" value="1"/>
</dbReference>
<gene>
    <name evidence="8" type="ORF">CRM22_004506</name>
</gene>
<name>A0A4S2LVW5_OPIFE</name>
<keyword evidence="9" id="KW-1185">Reference proteome</keyword>
<comment type="caution">
    <text evidence="8">The sequence shown here is derived from an EMBL/GenBank/DDBJ whole genome shotgun (WGS) entry which is preliminary data.</text>
</comment>
<dbReference type="InterPro" id="IPR039765">
    <property type="entry name" value="Yip5/YIPF1/YIPF2"/>
</dbReference>
<dbReference type="STRING" id="147828.A0A4S2LVW5"/>
<evidence type="ECO:0000256" key="2">
    <source>
        <dbReference type="ARBA" id="ARBA00010596"/>
    </source>
</evidence>
<evidence type="ECO:0000313" key="8">
    <source>
        <dbReference type="EMBL" id="TGZ67990.1"/>
    </source>
</evidence>
<keyword evidence="5 6" id="KW-0472">Membrane</keyword>
<dbReference type="PANTHER" id="PTHR12822">
    <property type="entry name" value="PROTEIN YIPF"/>
    <property type="match status" value="1"/>
</dbReference>
<dbReference type="GO" id="GO:0016192">
    <property type="term" value="P:vesicle-mediated transport"/>
    <property type="evidence" value="ECO:0007669"/>
    <property type="project" value="InterPro"/>
</dbReference>
<feature type="transmembrane region" description="Helical" evidence="6">
    <location>
        <begin position="93"/>
        <end position="113"/>
    </location>
</feature>
<dbReference type="GO" id="GO:0031267">
    <property type="term" value="F:small GTPase binding"/>
    <property type="evidence" value="ECO:0007669"/>
    <property type="project" value="InterPro"/>
</dbReference>
<feature type="transmembrane region" description="Helical" evidence="6">
    <location>
        <begin position="253"/>
        <end position="273"/>
    </location>
</feature>
<evidence type="ECO:0000259" key="7">
    <source>
        <dbReference type="Pfam" id="PF04893"/>
    </source>
</evidence>
<evidence type="ECO:0000256" key="5">
    <source>
        <dbReference type="ARBA" id="ARBA00023136"/>
    </source>
</evidence>
<sequence length="367" mass="40707">MSLKFNTDDYVRVPLPSRLEANDSSDPELDGDIEPTVETTIPLTERINAWNIEFYQQHFDVDTNQVLRRLAFSVIPNPRSNFIQHVLKPRADLYGPFWIATTLILASAIGGNISSYLQSRGRLTSWRYDFRKVTLASTVIYMYWWLVPLGIVAFFYIQSRKSTPSSGEEDQDPLVAQPQSRIRGRHTGVKAHNFVELLSVYGYSLTIFVPVSILWAIPNTVLQWSLVVLAMVISGAFLAFALFPFFQREHSKIAGPLIIGIVLLHCAFSVGLMQDEQSTPFCNPRGRNTWITSLLCTFPSPNAKMTFFPGSPSVVTTPVVAPVVPAGAAVPAGPVAPDSAKADVARAVPDPALKDKEKIIETQKTAR</sequence>
<dbReference type="Pfam" id="PF04893">
    <property type="entry name" value="Yip1"/>
    <property type="match status" value="1"/>
</dbReference>
<comment type="subcellular location">
    <subcellularLocation>
        <location evidence="6">Golgi apparatus membrane</location>
        <topology evidence="6">Multi-pass membrane protein</topology>
    </subcellularLocation>
    <subcellularLocation>
        <location evidence="1">Membrane</location>
        <topology evidence="1">Multi-pass membrane protein</topology>
    </subcellularLocation>
</comment>
<feature type="transmembrane region" description="Helical" evidence="6">
    <location>
        <begin position="200"/>
        <end position="218"/>
    </location>
</feature>
<evidence type="ECO:0000256" key="1">
    <source>
        <dbReference type="ARBA" id="ARBA00004141"/>
    </source>
</evidence>
<dbReference type="OrthoDB" id="10256463at2759"/>
<dbReference type="AlphaFoldDB" id="A0A4S2LVW5"/>
<keyword evidence="4 6" id="KW-1133">Transmembrane helix</keyword>
<comment type="similarity">
    <text evidence="2 6">Belongs to the YIP1 family.</text>
</comment>
<dbReference type="InterPro" id="IPR006977">
    <property type="entry name" value="Yip1_dom"/>
</dbReference>
<protein>
    <recommendedName>
        <fullName evidence="6">Protein YIPF</fullName>
    </recommendedName>
</protein>
<feature type="domain" description="Yip1" evidence="7">
    <location>
        <begin position="73"/>
        <end position="270"/>
    </location>
</feature>
<feature type="transmembrane region" description="Helical" evidence="6">
    <location>
        <begin position="133"/>
        <end position="157"/>
    </location>
</feature>
<organism evidence="8 9">
    <name type="scientific">Opisthorchis felineus</name>
    <dbReference type="NCBI Taxonomy" id="147828"/>
    <lineage>
        <taxon>Eukaryota</taxon>
        <taxon>Metazoa</taxon>
        <taxon>Spiralia</taxon>
        <taxon>Lophotrochozoa</taxon>
        <taxon>Platyhelminthes</taxon>
        <taxon>Trematoda</taxon>
        <taxon>Digenea</taxon>
        <taxon>Opisthorchiida</taxon>
        <taxon>Opisthorchiata</taxon>
        <taxon>Opisthorchiidae</taxon>
        <taxon>Opisthorchis</taxon>
    </lineage>
</organism>
<dbReference type="Proteomes" id="UP000308267">
    <property type="component" value="Unassembled WGS sequence"/>
</dbReference>
<evidence type="ECO:0000256" key="3">
    <source>
        <dbReference type="ARBA" id="ARBA00022692"/>
    </source>
</evidence>
<proteinExistence type="inferred from homology"/>
<accession>A0A4S2LVW5</accession>